<evidence type="ECO:0000256" key="2">
    <source>
        <dbReference type="ARBA" id="ARBA00008463"/>
    </source>
</evidence>
<dbReference type="GO" id="GO:0048188">
    <property type="term" value="C:Set1C/COMPASS complex"/>
    <property type="evidence" value="ECO:0007669"/>
    <property type="project" value="Ensembl"/>
</dbReference>
<feature type="compositionally biased region" description="Basic and acidic residues" evidence="4">
    <location>
        <begin position="312"/>
        <end position="393"/>
    </location>
</feature>
<dbReference type="STRING" id="9593.ENSGGOP00000020201"/>
<reference evidence="6" key="3">
    <citation type="submission" date="2025-08" db="UniProtKB">
        <authorList>
            <consortium name="Ensembl"/>
        </authorList>
    </citation>
    <scope>IDENTIFICATION</scope>
</reference>
<feature type="compositionally biased region" description="Polar residues" evidence="4">
    <location>
        <begin position="1312"/>
        <end position="1332"/>
    </location>
</feature>
<feature type="compositionally biased region" description="Acidic residues" evidence="4">
    <location>
        <begin position="418"/>
        <end position="443"/>
    </location>
</feature>
<feature type="compositionally biased region" description="Basic residues" evidence="4">
    <location>
        <begin position="2945"/>
        <end position="2954"/>
    </location>
</feature>
<feature type="compositionally biased region" description="Pro residues" evidence="4">
    <location>
        <begin position="1"/>
        <end position="33"/>
    </location>
</feature>
<dbReference type="eggNOG" id="ENOG502QTHP">
    <property type="taxonomic scope" value="Eukaryota"/>
</dbReference>
<feature type="domain" description="BOD1/SHG1" evidence="5">
    <location>
        <begin position="57"/>
        <end position="152"/>
    </location>
</feature>
<dbReference type="GeneTree" id="ENSGT00940000156198"/>
<dbReference type="GeneID" id="101137929"/>
<feature type="region of interest" description="Disordered" evidence="4">
    <location>
        <begin position="497"/>
        <end position="1202"/>
    </location>
</feature>
<feature type="compositionally biased region" description="Low complexity" evidence="4">
    <location>
        <begin position="2484"/>
        <end position="2493"/>
    </location>
</feature>
<protein>
    <submittedName>
        <fullName evidence="6">Biorientation of chromosomes in cell division 1 like 1</fullName>
    </submittedName>
</protein>
<comment type="subcellular location">
    <subcellularLocation>
        <location evidence="1">Chromosome</location>
    </subcellularLocation>
</comment>
<evidence type="ECO:0000259" key="5">
    <source>
        <dbReference type="Pfam" id="PF05205"/>
    </source>
</evidence>
<feature type="compositionally biased region" description="Basic and acidic residues" evidence="4">
    <location>
        <begin position="2429"/>
        <end position="2440"/>
    </location>
</feature>
<feature type="compositionally biased region" description="Basic and acidic residues" evidence="4">
    <location>
        <begin position="1469"/>
        <end position="1480"/>
    </location>
</feature>
<sequence length="3052" mass="330465">MATNPQPQPPPPAPPPPPPQPQPQPPPPPPGPGAGPGAGGAGGAGAGAGDPQLVAMIVNHLKSQGLFDQFRRDCLADVDTKPAYQNLRQRVDNFVANHLATHTWSPHLNKNQLRNNIRQQVLKSGMLESGIDRIISQVVDPKINHTFRPQVEKAVHEFLATLNHKEEGSGNTAPDDEKPDTSLITQGVPTPGPSANVANDAMSILETITSLNQEASAARASTETSNAKTSERASKKLPSQPTTDTSTDKERTSEDMADKEKSTADSGGEGLETAPKSEEFSDLPCPVEEIKNYTKEHNNLILLNKDVQQESSEQKNKSTDKGEKKPDSNEKGERKKEKKEKTEKKFDHSKKSEDIQKVKDEKQAKEKEVESLKLPSEKNSNKAKTVEGTKEDFSLIDSDVDGLTDITVSSVHTSDLSSFEEDTEEEVVMSDSMEEGEITSDDEEKNKQNKTKTQASDSSEGKTKSVRHAYVHKPYLYSKYYSDSDDELTVEQRRQSIAKEKEERLLRRQINREKLEEKRKQKAEKTKSSKTKGQGRSSVDLEESSTKSLEPKAPRIKEVLKERKVLEKKVALSKKRKKDSRNVEENSKKKQQSEEDSKETLKTSEHCEKEKISSSKELKHVHAKSEPSKPARRLSESLHVVDENKNESKIEREHKRRTSTPVIMEGVQEETDTRDVKRQVERSEICTEEPQKQKSTLKNEKHLKKDDSETPHLKSLLKKEVKSSKEKPEREKTPSEDKLSVKHKYKGDCMHKTGDETELHSSEKGLKVEENIQKQSQQTKLSSDDKTERKSKHRNERKLSVLGKDGKPVSEYIIKTDENVRKENNKKERRLSVEKTKAEHKSRRSSDSKIQKDSLGSKQHGITLQRRSESYSEDKCDTDSTNMDSNLKPEEVVYKEKRRTKSLLEEKLVLKSKSKTQGKQVKVVETELQEGATKQATTPKPDKEKNTEENDSEKQRKSKVEDKPFEETGVEPVLETASSSAHSTQKDSSHRAKLPLAKEKYKSDKDSTSTRLERKLSDGHKSRSLKHSSKDIKKKDENKSDDKDGKEVDSSHEKARGNSSLMEKKLSRRLCENRRGSLSQEMAKGEEKLAANTLSAPSGSSLQRPKKSGDMTLIPEQEPMEIDSEPGVENVLEVSKTQDNRNNNSQQDIDSENMKQKTSATVQKDELRTCTADSKATAPAYKPGRETGVNSNSEKHADHRSTLTKKMHIQSAVSKMNPGEKEPIHRGTTEVNIDSETVHRMLLSAPSENDRVQKNLKNTAAEEHVAQGDAALEHSTNLDSSPFLSSVTVVPLRESYDPDVIPLFDKRTVLEGSTASTSPADHSALPNQSLTVRESEVLKTSDSKEGGEGFTVVNTPAKASITSKRHIPEGHQATLLDGKQGKVIMPFGSKLTGMIVENENITKEGGLVDMAKKENDLNAEPNLKQTIKATVENGKKDGIAVDHVVGLNTEKYAETVKLKHKRGPGKVKDISIDVERRNENSEVDTSAGSGSAPSVLHQRNGQTEDVATGPGRAEKTSVATSTEGKDKDVTLSPVKAGPATTTSSETRESEVALPCTSIEADEGLIIGTHSRNNPLHVGAEASECTVFAAAEEGGAVVTEGFAESETFLTSTKEGESGECAVAESEDRAADLLAVHAVKIEANVNSVVTEEKDDAVTSAGSEEKCDGSLSRDSEIVEGTIAFISEVESDGAVTSAGTEIRAGSISSEEVDGSQGNMMRMGPKKETEGTVTCTGAEGRSDNFVICSATGAGPREERMVTGAGVVLGDNDAPPGTSASQEGDGSVNDGTEGESAVTSTGITEDGEGPASCTGSEDSSEGFAISSESEENGESAMDSTVAKEGTNVPLVAAGPCDDEGIVTSTGAKEEDEEGEDVVTSTGRGNEIGHASTCTGLGEESEGVLICESAEGDSQIGTVVEHVEAEAGAAIMNANENNVDSMSGTEKESKDTDICSSAKGIVESSVTSAVSGKDEVTPVPGGCEGPMTSAASDQSDSQLEKVEDTTISTGLVGGSYDVLVSGEVPECEAAHTSPSEKEDEDIITSVENEECDGLMATTASGDITNQNSLAGSKNQGKVLIISTSTTNDYTPQVSAITDVEGGHSDALRTEENMEGTRVTTEEFEAPMPSAVSGDDSQLTASRSEEKDECAMISTSIGEEFEVPISSAATIKCAESLQPVAAAVEERATGPVLISTADFEGPMPSAPPEAESPLASTSKEEKDECALISTSIAEECEASVSGVVVESENERAGTVMEEKDGSAIISTSSVEDCEGPVSSAVPQEEGDPSVTPAEEMGDTAMISTSTSEGCEAVMIGAVLQDEDRLTITRVEDLSDAAIISTSTAECMPISASIDRHEENQLTADNPEGNGDLSATEVSKHKVPMPSLIAENNCRCPGPVRGGKEPGPVLAVSTEEGHNGPSVHKPSAGQGHPTAVCAEKEEKHGKECPEIGPFAGRGQKESTLHLINAAEKNVLLNSLQKEDKSPETGTAGGSSTASYSAGRGLEGNANSPAHLRGPEQTSGQTAKDPSVSNRYLAAVNTGAIKADDMPPVQGTVAEHSFLPAEQQGSEDNLKTSTTKCITGQESKIAPSHTMIPPATYSVALLAPKCEQDLTIKSDYSGKWTDQASAEKTGDDNSTRKSFPEEGDIMVTVSSEENVCDIGNEESPLNVLGGLKLKANLKMEAYVPSEEEKNCEILAPPESLCGGKPSGIAELQREPLLVNESLNVENSGFRTNEEIHSESYNKGEISSGRKDNAEAISGHSVEADPKEVEEEERHMPKRKRKQHYLSSEDEPDDNPDVLDSRIETAQRQCPETEPHDTKEENSRDLEELPKTSPETNSTASRVMEEKDEYSSSETTGEKPEQNDDDTIKSQEEDQPIIIKRKRGRPRKYPVETTLKMKDDSKTDTGIVTVEQSPSSSKLKVMQTDESNKETANLQERSISNDDGEEKIVTSVRRRGRKPKRSLTVSDDAESSEPERKRQKSVSDPVEDKKEQESDEEDEEEEEDEPSGATTRSTTRSEAQRSKTQLSPSIKRKREVSPPGARTRGQQRVEEAPVKKAKR</sequence>
<evidence type="ECO:0000256" key="1">
    <source>
        <dbReference type="ARBA" id="ARBA00004286"/>
    </source>
</evidence>
<feature type="compositionally biased region" description="Basic residues" evidence="4">
    <location>
        <begin position="2872"/>
        <end position="2881"/>
    </location>
</feature>
<reference evidence="6 7" key="2">
    <citation type="journal article" date="2012" name="Nature">
        <title>Insights into hominid evolution from the gorilla genome sequence.</title>
        <authorList>
            <person name="Scally A."/>
            <person name="Dutheil J.Y."/>
            <person name="Hillier L.W."/>
            <person name="Jordan G.E."/>
            <person name="Goodhead I."/>
            <person name="Herrero J."/>
            <person name="Hobolth A."/>
            <person name="Lappalainen T."/>
            <person name="Mailund T."/>
            <person name="Marques-Bonet T."/>
            <person name="McCarthy S."/>
            <person name="Montgomery S.H."/>
            <person name="Schwalie P.C."/>
            <person name="Tang Y.A."/>
            <person name="Ward M.C."/>
            <person name="Xue Y."/>
            <person name="Yngvadottir B."/>
            <person name="Alkan C."/>
            <person name="Andersen L.N."/>
            <person name="Ayub Q."/>
            <person name="Ball E.V."/>
            <person name="Beal K."/>
            <person name="Bradley B.J."/>
            <person name="Chen Y."/>
            <person name="Clee C.M."/>
            <person name="Fitzgerald S."/>
            <person name="Graves T.A."/>
            <person name="Gu Y."/>
            <person name="Heath P."/>
            <person name="Heger A."/>
            <person name="Karakoc E."/>
            <person name="Kolb-Kokocinski A."/>
            <person name="Laird G.K."/>
            <person name="Lunter G."/>
            <person name="Meader S."/>
            <person name="Mort M."/>
            <person name="Mullikin J.C."/>
            <person name="Munch K."/>
            <person name="O'Connor T.D."/>
            <person name="Phillips A.D."/>
            <person name="Prado-Martinez J."/>
            <person name="Rogers A.S."/>
            <person name="Sajjadian S."/>
            <person name="Schmidt D."/>
            <person name="Shaw K."/>
            <person name="Simpson J.T."/>
            <person name="Stenson P.D."/>
            <person name="Turner D.J."/>
            <person name="Vigilant L."/>
            <person name="Vilella A.J."/>
            <person name="Whitener W."/>
            <person name="Zhu B."/>
            <person name="Cooper D.N."/>
            <person name="de Jong P."/>
            <person name="Dermitzakis E.T."/>
            <person name="Eichler E.E."/>
            <person name="Flicek P."/>
            <person name="Goldman N."/>
            <person name="Mundy N.I."/>
            <person name="Ning Z."/>
            <person name="Odom D.T."/>
            <person name="Ponting C.P."/>
            <person name="Quail M.A."/>
            <person name="Ryder O.A."/>
            <person name="Searle S.M."/>
            <person name="Warren W.C."/>
            <person name="Wilson R.K."/>
            <person name="Schierup M.H."/>
            <person name="Rogers J."/>
            <person name="Tyler-Smith C."/>
            <person name="Durbin R."/>
        </authorList>
    </citation>
    <scope>NUCLEOTIDE SEQUENCE [LARGE SCALE GENOMIC DNA]</scope>
</reference>
<feature type="compositionally biased region" description="Basic and acidic residues" evidence="4">
    <location>
        <begin position="671"/>
        <end position="772"/>
    </location>
</feature>
<dbReference type="PANTHER" id="PTHR47391">
    <property type="entry name" value="BIORIENTATION OF CHROMOSOMES IN CELL DIVISION 1 LIKE 1"/>
    <property type="match status" value="1"/>
</dbReference>
<dbReference type="Bgee" id="ENSGGOG00000027616">
    <property type="expression patterns" value="Expressed in cerebellum and 6 other cell types or tissues"/>
</dbReference>
<feature type="region of interest" description="Disordered" evidence="4">
    <location>
        <begin position="2718"/>
        <end position="3052"/>
    </location>
</feature>
<feature type="compositionally biased region" description="Basic and acidic residues" evidence="4">
    <location>
        <begin position="2755"/>
        <end position="2768"/>
    </location>
</feature>
<dbReference type="GO" id="GO:0005694">
    <property type="term" value="C:chromosome"/>
    <property type="evidence" value="ECO:0007669"/>
    <property type="project" value="UniProtKB-SubCell"/>
</dbReference>
<feature type="compositionally biased region" description="Basic and acidic residues" evidence="4">
    <location>
        <begin position="2725"/>
        <end position="2747"/>
    </location>
</feature>
<dbReference type="PANTHER" id="PTHR47391:SF1">
    <property type="entry name" value="BIORIENTATION OF CHROMOSOMES IN CELL DIVISION 1 LIKE 1"/>
    <property type="match status" value="1"/>
</dbReference>
<feature type="compositionally biased region" description="Basic and acidic residues" evidence="4">
    <location>
        <begin position="580"/>
        <end position="653"/>
    </location>
</feature>
<dbReference type="InterPro" id="IPR043244">
    <property type="entry name" value="BOD1L1"/>
</dbReference>
<keyword evidence="3" id="KW-0158">Chromosome</keyword>
<feature type="compositionally biased region" description="Basic and acidic residues" evidence="4">
    <location>
        <begin position="497"/>
        <end position="527"/>
    </location>
</feature>
<dbReference type="HOGENOM" id="CLU_000519_0_0_1"/>
<reference evidence="6" key="4">
    <citation type="submission" date="2025-09" db="UniProtKB">
        <authorList>
            <consortium name="Ensembl"/>
        </authorList>
    </citation>
    <scope>IDENTIFICATION</scope>
</reference>
<feature type="compositionally biased region" description="Acidic residues" evidence="4">
    <location>
        <begin position="2986"/>
        <end position="2999"/>
    </location>
</feature>
<evidence type="ECO:0000313" key="7">
    <source>
        <dbReference type="Proteomes" id="UP000001519"/>
    </source>
</evidence>
<feature type="region of interest" description="Disordered" evidence="4">
    <location>
        <begin position="1702"/>
        <end position="1727"/>
    </location>
</feature>
<keyword evidence="7" id="KW-1185">Reference proteome</keyword>
<reference evidence="7" key="1">
    <citation type="submission" date="2011-05" db="EMBL/GenBank/DDBJ databases">
        <title>Insights into the evolution of the great apes provided by the gorilla genome.</title>
        <authorList>
            <person name="Scally A."/>
        </authorList>
    </citation>
    <scope>NUCLEOTIDE SEQUENCE [LARGE SCALE GENOMIC DNA]</scope>
</reference>
<feature type="region of interest" description="Disordered" evidence="4">
    <location>
        <begin position="2190"/>
        <end position="2210"/>
    </location>
</feature>
<feature type="compositionally biased region" description="Polar residues" evidence="4">
    <location>
        <begin position="1483"/>
        <end position="1505"/>
    </location>
</feature>
<organism evidence="6 7">
    <name type="scientific">Gorilla gorilla gorilla</name>
    <name type="common">Western lowland gorilla</name>
    <dbReference type="NCBI Taxonomy" id="9595"/>
    <lineage>
        <taxon>Eukaryota</taxon>
        <taxon>Metazoa</taxon>
        <taxon>Chordata</taxon>
        <taxon>Craniata</taxon>
        <taxon>Vertebrata</taxon>
        <taxon>Euteleostomi</taxon>
        <taxon>Mammalia</taxon>
        <taxon>Eutheria</taxon>
        <taxon>Euarchontoglires</taxon>
        <taxon>Primates</taxon>
        <taxon>Haplorrhini</taxon>
        <taxon>Catarrhini</taxon>
        <taxon>Hominidae</taxon>
        <taxon>Gorilla</taxon>
    </lineage>
</organism>
<feature type="compositionally biased region" description="Basic and acidic residues" evidence="4">
    <location>
        <begin position="2792"/>
        <end position="2823"/>
    </location>
</feature>
<feature type="region of interest" description="Disordered" evidence="4">
    <location>
        <begin position="1"/>
        <end position="47"/>
    </location>
</feature>
<feature type="compositionally biased region" description="Basic and acidic residues" evidence="4">
    <location>
        <begin position="3040"/>
        <end position="3052"/>
    </location>
</feature>
<proteinExistence type="inferred from homology"/>
<dbReference type="InterPro" id="IPR055264">
    <property type="entry name" value="BOD1/SHG1_dom"/>
</dbReference>
<evidence type="ECO:0000256" key="3">
    <source>
        <dbReference type="ARBA" id="ARBA00022454"/>
    </source>
</evidence>
<feature type="region of interest" description="Disordered" evidence="4">
    <location>
        <begin position="2262"/>
        <end position="2286"/>
    </location>
</feature>
<feature type="region of interest" description="Disordered" evidence="4">
    <location>
        <begin position="1312"/>
        <end position="1351"/>
    </location>
</feature>
<gene>
    <name evidence="6" type="primary">BOD1L1</name>
</gene>
<feature type="compositionally biased region" description="Polar residues" evidence="4">
    <location>
        <begin position="1135"/>
        <end position="1148"/>
    </location>
</feature>
<feature type="compositionally biased region" description="Basic and acidic residues" evidence="4">
    <location>
        <begin position="549"/>
        <end position="570"/>
    </location>
</feature>
<feature type="compositionally biased region" description="Basic and acidic residues" evidence="4">
    <location>
        <begin position="1028"/>
        <end position="1075"/>
    </location>
</feature>
<feature type="compositionally biased region" description="Polar residues" evidence="4">
    <location>
        <begin position="1092"/>
        <end position="1103"/>
    </location>
</feature>
<comment type="similarity">
    <text evidence="2">Belongs to the BOD1 family.</text>
</comment>
<feature type="region of interest" description="Disordered" evidence="4">
    <location>
        <begin position="1858"/>
        <end position="1891"/>
    </location>
</feature>
<dbReference type="Ensembl" id="ENSGGOT00000025071.2">
    <property type="protein sequence ID" value="ENSGGOP00000020201.1"/>
    <property type="gene ID" value="ENSGGOG00000027616.2"/>
</dbReference>
<dbReference type="GO" id="GO:0006974">
    <property type="term" value="P:DNA damage response"/>
    <property type="evidence" value="ECO:0007669"/>
    <property type="project" value="Ensembl"/>
</dbReference>
<feature type="region of interest" description="Disordered" evidence="4">
    <location>
        <begin position="2616"/>
        <end position="2635"/>
    </location>
</feature>
<feature type="region of interest" description="Disordered" evidence="4">
    <location>
        <begin position="301"/>
        <end position="393"/>
    </location>
</feature>
<dbReference type="Pfam" id="PF05205">
    <property type="entry name" value="COMPASS-Shg1"/>
    <property type="match status" value="1"/>
</dbReference>
<feature type="compositionally biased region" description="Low complexity" evidence="4">
    <location>
        <begin position="2192"/>
        <end position="2208"/>
    </location>
</feature>
<accession>G3RWL7</accession>
<dbReference type="InParanoid" id="G3RWL7"/>
<feature type="compositionally biased region" description="Basic and acidic residues" evidence="4">
    <location>
        <begin position="2622"/>
        <end position="2634"/>
    </location>
</feature>
<feature type="compositionally biased region" description="Basic and acidic residues" evidence="4">
    <location>
        <begin position="2849"/>
        <end position="2865"/>
    </location>
</feature>
<dbReference type="EMBL" id="CABD030027237">
    <property type="status" value="NOT_ANNOTATED_CDS"/>
    <property type="molecule type" value="Genomic_DNA"/>
</dbReference>
<feature type="compositionally biased region" description="Low complexity" evidence="4">
    <location>
        <begin position="215"/>
        <end position="227"/>
    </location>
</feature>
<feature type="compositionally biased region" description="Basic and acidic residues" evidence="4">
    <location>
        <begin position="866"/>
        <end position="878"/>
    </location>
</feature>
<dbReference type="FunCoup" id="G3RWL7">
    <property type="interactions" value="2609"/>
</dbReference>
<feature type="compositionally biased region" description="Basic and acidic residues" evidence="4">
    <location>
        <begin position="246"/>
        <end position="263"/>
    </location>
</feature>
<name>G3RWL7_GORGO</name>
<dbReference type="Proteomes" id="UP000001519">
    <property type="component" value="Chromosome 4"/>
</dbReference>
<feature type="compositionally biased region" description="Basic and acidic residues" evidence="4">
    <location>
        <begin position="940"/>
        <end position="966"/>
    </location>
</feature>
<feature type="compositionally biased region" description="Basic and acidic residues" evidence="4">
    <location>
        <begin position="804"/>
        <end position="852"/>
    </location>
</feature>
<dbReference type="KEGG" id="ggo:101137929"/>
<feature type="compositionally biased region" description="Polar residues" evidence="4">
    <location>
        <begin position="2510"/>
        <end position="2523"/>
    </location>
</feature>
<dbReference type="OMA" id="CAESQQP"/>
<feature type="region of interest" description="Disordered" evidence="4">
    <location>
        <begin position="164"/>
        <end position="197"/>
    </location>
</feature>
<feature type="region of interest" description="Disordered" evidence="4">
    <location>
        <begin position="1469"/>
        <end position="1551"/>
    </location>
</feature>
<dbReference type="GO" id="GO:0031297">
    <property type="term" value="P:replication fork processing"/>
    <property type="evidence" value="ECO:0007669"/>
    <property type="project" value="Ensembl"/>
</dbReference>
<feature type="compositionally biased region" description="Basic and acidic residues" evidence="4">
    <location>
        <begin position="984"/>
        <end position="1021"/>
    </location>
</feature>
<feature type="region of interest" description="Disordered" evidence="4">
    <location>
        <begin position="215"/>
        <end position="288"/>
    </location>
</feature>
<feature type="region of interest" description="Disordered" evidence="4">
    <location>
        <begin position="2406"/>
        <end position="2448"/>
    </location>
</feature>
<feature type="compositionally biased region" description="Basic and acidic residues" evidence="4">
    <location>
        <begin position="1333"/>
        <end position="1347"/>
    </location>
</feature>
<evidence type="ECO:0000313" key="6">
    <source>
        <dbReference type="Ensembl" id="ENSGGOP00000020201.1"/>
    </source>
</evidence>
<feature type="region of interest" description="Disordered" evidence="4">
    <location>
        <begin position="410"/>
        <end position="469"/>
    </location>
</feature>
<feature type="compositionally biased region" description="Acidic residues" evidence="4">
    <location>
        <begin position="2781"/>
        <end position="2790"/>
    </location>
</feature>
<feature type="region of interest" description="Disordered" evidence="4">
    <location>
        <begin position="2473"/>
        <end position="2523"/>
    </location>
</feature>
<feature type="compositionally biased region" description="Polar residues" evidence="4">
    <location>
        <begin position="2897"/>
        <end position="2911"/>
    </location>
</feature>
<feature type="compositionally biased region" description="Polar residues" evidence="4">
    <location>
        <begin position="3001"/>
        <end position="3021"/>
    </location>
</feature>
<feature type="region of interest" description="Disordered" evidence="4">
    <location>
        <begin position="1761"/>
        <end position="1835"/>
    </location>
</feature>
<feature type="compositionally biased region" description="Gly residues" evidence="4">
    <location>
        <begin position="34"/>
        <end position="47"/>
    </location>
</feature>
<evidence type="ECO:0000256" key="4">
    <source>
        <dbReference type="SAM" id="MobiDB-lite"/>
    </source>
</evidence>
<dbReference type="CTD" id="259282"/>